<dbReference type="AlphaFoldDB" id="A0A3B0WXT6"/>
<sequence length="156" mass="15837">MNTKRRSFIKNSAAAGAFGVAVSAGLITPRAVMAAWPKGAFSATSLDAALNASFGDGKATESADIALKAPEIAENGAVVPITVTSKIAGTESISLFISKNPTPLTATFKLGKGTEGFVSTRVKMSKTSDLVVVVKANGKLYSAKKEVKVTIGGCGG</sequence>
<name>A0A3B0WXT6_9ZZZZ</name>
<dbReference type="NCBIfam" id="TIGR04488">
    <property type="entry name" value="SoxY_true_GGCGG"/>
    <property type="match status" value="1"/>
</dbReference>
<accession>A0A3B0WXT6</accession>
<evidence type="ECO:0000259" key="1">
    <source>
        <dbReference type="Pfam" id="PF13501"/>
    </source>
</evidence>
<dbReference type="Gene3D" id="2.60.40.2470">
    <property type="entry name" value="SoxY domain"/>
    <property type="match status" value="1"/>
</dbReference>
<dbReference type="InterPro" id="IPR006311">
    <property type="entry name" value="TAT_signal"/>
</dbReference>
<dbReference type="InterPro" id="IPR016568">
    <property type="entry name" value="Sulphur_oxidation_SoxY"/>
</dbReference>
<organism evidence="2">
    <name type="scientific">hydrothermal vent metagenome</name>
    <dbReference type="NCBI Taxonomy" id="652676"/>
    <lineage>
        <taxon>unclassified sequences</taxon>
        <taxon>metagenomes</taxon>
        <taxon>ecological metagenomes</taxon>
    </lineage>
</organism>
<proteinExistence type="predicted"/>
<dbReference type="InterPro" id="IPR038162">
    <property type="entry name" value="SoxY_sf"/>
</dbReference>
<gene>
    <name evidence="2" type="ORF">MNBD_GAMMA08-493</name>
</gene>
<evidence type="ECO:0000313" key="2">
    <source>
        <dbReference type="EMBL" id="VAW60825.1"/>
    </source>
</evidence>
<dbReference type="PROSITE" id="PS51318">
    <property type="entry name" value="TAT"/>
    <property type="match status" value="1"/>
</dbReference>
<dbReference type="PIRSF" id="PIRSF010312">
    <property type="entry name" value="Sulphur_oxidation_SoxY"/>
    <property type="match status" value="1"/>
</dbReference>
<protein>
    <submittedName>
        <fullName evidence="2">Sulfur oxidation protein SoxY</fullName>
    </submittedName>
</protein>
<dbReference type="Pfam" id="PF13501">
    <property type="entry name" value="SoxY"/>
    <property type="match status" value="1"/>
</dbReference>
<dbReference type="InterPro" id="IPR032711">
    <property type="entry name" value="SoxY"/>
</dbReference>
<reference evidence="2" key="1">
    <citation type="submission" date="2018-06" db="EMBL/GenBank/DDBJ databases">
        <authorList>
            <person name="Zhirakovskaya E."/>
        </authorList>
    </citation>
    <scope>NUCLEOTIDE SEQUENCE</scope>
</reference>
<feature type="domain" description="Ig-like SoxY" evidence="1">
    <location>
        <begin position="51"/>
        <end position="154"/>
    </location>
</feature>
<dbReference type="EMBL" id="UOFH01000163">
    <property type="protein sequence ID" value="VAW60825.1"/>
    <property type="molecule type" value="Genomic_DNA"/>
</dbReference>